<evidence type="ECO:0000256" key="1">
    <source>
        <dbReference type="SAM" id="MobiDB-lite"/>
    </source>
</evidence>
<proteinExistence type="predicted"/>
<protein>
    <submittedName>
        <fullName evidence="2">Uncharacterized protein</fullName>
    </submittedName>
</protein>
<comment type="caution">
    <text evidence="2">The sequence shown here is derived from an EMBL/GenBank/DDBJ whole genome shotgun (WGS) entry which is preliminary data.</text>
</comment>
<feature type="region of interest" description="Disordered" evidence="1">
    <location>
        <begin position="57"/>
        <end position="113"/>
    </location>
</feature>
<keyword evidence="3" id="KW-1185">Reference proteome</keyword>
<dbReference type="Proteomes" id="UP000299102">
    <property type="component" value="Unassembled WGS sequence"/>
</dbReference>
<organism evidence="2 3">
    <name type="scientific">Eumeta variegata</name>
    <name type="common">Bagworm moth</name>
    <name type="synonym">Eumeta japonica</name>
    <dbReference type="NCBI Taxonomy" id="151549"/>
    <lineage>
        <taxon>Eukaryota</taxon>
        <taxon>Metazoa</taxon>
        <taxon>Ecdysozoa</taxon>
        <taxon>Arthropoda</taxon>
        <taxon>Hexapoda</taxon>
        <taxon>Insecta</taxon>
        <taxon>Pterygota</taxon>
        <taxon>Neoptera</taxon>
        <taxon>Endopterygota</taxon>
        <taxon>Lepidoptera</taxon>
        <taxon>Glossata</taxon>
        <taxon>Ditrysia</taxon>
        <taxon>Tineoidea</taxon>
        <taxon>Psychidae</taxon>
        <taxon>Oiketicinae</taxon>
        <taxon>Eumeta</taxon>
    </lineage>
</organism>
<name>A0A4C2A6R1_EUMVA</name>
<dbReference type="EMBL" id="BGZK01002523">
    <property type="protein sequence ID" value="GBP94577.1"/>
    <property type="molecule type" value="Genomic_DNA"/>
</dbReference>
<feature type="compositionally biased region" description="Polar residues" evidence="1">
    <location>
        <begin position="99"/>
        <end position="110"/>
    </location>
</feature>
<evidence type="ECO:0000313" key="3">
    <source>
        <dbReference type="Proteomes" id="UP000299102"/>
    </source>
</evidence>
<accession>A0A4C2A6R1</accession>
<sequence>MDTSGCSVFLINSIVPIDDRQRRLRRCVAKYDYKAARFDEQGTEDASYTANLTNTHIFTSTGPDDPTRQAGGPNRAETLVDPVPPTKSSPRRDVRPSDAINNSDRQSQSTDCERSLIYGNWEQKKNTKKSTHAPLERQMFTFGTRSVRFVSLRLFRLPVTSSLAPVYRSWNKICSL</sequence>
<evidence type="ECO:0000313" key="2">
    <source>
        <dbReference type="EMBL" id="GBP94577.1"/>
    </source>
</evidence>
<reference evidence="2 3" key="1">
    <citation type="journal article" date="2019" name="Commun. Biol.">
        <title>The bagworm genome reveals a unique fibroin gene that provides high tensile strength.</title>
        <authorList>
            <person name="Kono N."/>
            <person name="Nakamura H."/>
            <person name="Ohtoshi R."/>
            <person name="Tomita M."/>
            <person name="Numata K."/>
            <person name="Arakawa K."/>
        </authorList>
    </citation>
    <scope>NUCLEOTIDE SEQUENCE [LARGE SCALE GENOMIC DNA]</scope>
</reference>
<dbReference type="AlphaFoldDB" id="A0A4C2A6R1"/>
<gene>
    <name evidence="2" type="ORF">EVAR_65774_1</name>
</gene>